<gene>
    <name evidence="9" type="primary">pheA</name>
    <name evidence="12" type="ORF">SSCH_1060018</name>
</gene>
<dbReference type="AlphaFoldDB" id="A0A0B7MBN2"/>
<dbReference type="EC" id="4.2.1.51" evidence="2 9"/>
<comment type="catalytic activity">
    <reaction evidence="8 9">
        <text>prephenate + H(+) = 3-phenylpyruvate + CO2 + H2O</text>
        <dbReference type="Rhea" id="RHEA:21648"/>
        <dbReference type="ChEBI" id="CHEBI:15377"/>
        <dbReference type="ChEBI" id="CHEBI:15378"/>
        <dbReference type="ChEBI" id="CHEBI:16526"/>
        <dbReference type="ChEBI" id="CHEBI:18005"/>
        <dbReference type="ChEBI" id="CHEBI:29934"/>
        <dbReference type="EC" id="4.2.1.51"/>
    </reaction>
</comment>
<protein>
    <recommendedName>
        <fullName evidence="3 9">Prephenate dehydratase</fullName>
        <shortName evidence="9">PDT</shortName>
        <ecNumber evidence="2 9">4.2.1.51</ecNumber>
    </recommendedName>
</protein>
<dbReference type="PROSITE" id="PS00858">
    <property type="entry name" value="PREPHENATE_DEHYDR_2"/>
    <property type="match status" value="1"/>
</dbReference>
<dbReference type="InterPro" id="IPR002912">
    <property type="entry name" value="ACT_dom"/>
</dbReference>
<evidence type="ECO:0000259" key="11">
    <source>
        <dbReference type="PROSITE" id="PS51671"/>
    </source>
</evidence>
<organism evidence="12 13">
    <name type="scientific">Syntrophaceticus schinkii</name>
    <dbReference type="NCBI Taxonomy" id="499207"/>
    <lineage>
        <taxon>Bacteria</taxon>
        <taxon>Bacillati</taxon>
        <taxon>Bacillota</taxon>
        <taxon>Clostridia</taxon>
        <taxon>Thermoanaerobacterales</taxon>
        <taxon>Thermoanaerobacterales Family III. Incertae Sedis</taxon>
        <taxon>Syntrophaceticus</taxon>
    </lineage>
</organism>
<accession>A0A0B7MBN2</accession>
<comment type="pathway">
    <text evidence="1 9">Amino-acid biosynthesis; L-phenylalanine biosynthesis; phenylpyruvate from prephenate: step 1/1.</text>
</comment>
<dbReference type="RefSeq" id="WP_044663848.1">
    <property type="nucleotide sequence ID" value="NZ_CDRZ01000009.1"/>
</dbReference>
<dbReference type="GO" id="GO:0005737">
    <property type="term" value="C:cytoplasm"/>
    <property type="evidence" value="ECO:0007669"/>
    <property type="project" value="TreeGrafter"/>
</dbReference>
<dbReference type="Pfam" id="PF00800">
    <property type="entry name" value="PDT"/>
    <property type="match status" value="1"/>
</dbReference>
<keyword evidence="7 9" id="KW-0456">Lyase</keyword>
<evidence type="ECO:0000256" key="3">
    <source>
        <dbReference type="ARBA" id="ARBA00021872"/>
    </source>
</evidence>
<dbReference type="InterPro" id="IPR001086">
    <property type="entry name" value="Preph_deHydtase"/>
</dbReference>
<dbReference type="GO" id="GO:0009094">
    <property type="term" value="P:L-phenylalanine biosynthetic process"/>
    <property type="evidence" value="ECO:0007669"/>
    <property type="project" value="UniProtKB-UniPathway"/>
</dbReference>
<dbReference type="InterPro" id="IPR018528">
    <property type="entry name" value="Preph_deHydtase_CS"/>
</dbReference>
<dbReference type="CDD" id="cd13633">
    <property type="entry name" value="PBP2_Sa-PDT_like"/>
    <property type="match status" value="1"/>
</dbReference>
<reference evidence="13" key="1">
    <citation type="submission" date="2015-01" db="EMBL/GenBank/DDBJ databases">
        <authorList>
            <person name="Manzoor Shahid"/>
            <person name="Zubair Saima"/>
        </authorList>
    </citation>
    <scope>NUCLEOTIDE SEQUENCE [LARGE SCALE GENOMIC DNA]</scope>
    <source>
        <strain evidence="13">Sp3</strain>
    </source>
</reference>
<name>A0A0B7MBN2_9FIRM</name>
<evidence type="ECO:0000259" key="10">
    <source>
        <dbReference type="PROSITE" id="PS51171"/>
    </source>
</evidence>
<keyword evidence="5 9" id="KW-0057">Aromatic amino acid biosynthesis</keyword>
<keyword evidence="4 9" id="KW-0028">Amino-acid biosynthesis</keyword>
<evidence type="ECO:0000256" key="9">
    <source>
        <dbReference type="RuleBase" id="RU361254"/>
    </source>
</evidence>
<dbReference type="GO" id="GO:0004664">
    <property type="term" value="F:prephenate dehydratase activity"/>
    <property type="evidence" value="ECO:0007669"/>
    <property type="project" value="UniProtKB-UniRule"/>
</dbReference>
<evidence type="ECO:0000256" key="4">
    <source>
        <dbReference type="ARBA" id="ARBA00022605"/>
    </source>
</evidence>
<dbReference type="Gene3D" id="3.40.190.10">
    <property type="entry name" value="Periplasmic binding protein-like II"/>
    <property type="match status" value="2"/>
</dbReference>
<evidence type="ECO:0000256" key="1">
    <source>
        <dbReference type="ARBA" id="ARBA00004741"/>
    </source>
</evidence>
<feature type="domain" description="Prephenate dehydratase" evidence="10">
    <location>
        <begin position="7"/>
        <end position="186"/>
    </location>
</feature>
<dbReference type="PANTHER" id="PTHR21022">
    <property type="entry name" value="PREPHENATE DEHYDRATASE P PROTEIN"/>
    <property type="match status" value="1"/>
</dbReference>
<evidence type="ECO:0000256" key="6">
    <source>
        <dbReference type="ARBA" id="ARBA00023222"/>
    </source>
</evidence>
<evidence type="ECO:0000313" key="12">
    <source>
        <dbReference type="EMBL" id="CEO87475.1"/>
    </source>
</evidence>
<dbReference type="OrthoDB" id="9802281at2"/>
<evidence type="ECO:0000256" key="8">
    <source>
        <dbReference type="ARBA" id="ARBA00047848"/>
    </source>
</evidence>
<keyword evidence="13" id="KW-1185">Reference proteome</keyword>
<evidence type="ECO:0000256" key="2">
    <source>
        <dbReference type="ARBA" id="ARBA00013147"/>
    </source>
</evidence>
<dbReference type="FunFam" id="3.40.190.10:FF:000034">
    <property type="entry name" value="Chorismate mutase/prephenate dehydratase"/>
    <property type="match status" value="1"/>
</dbReference>
<dbReference type="SUPFAM" id="SSF53850">
    <property type="entry name" value="Periplasmic binding protein-like II"/>
    <property type="match status" value="1"/>
</dbReference>
<sequence>MERGVYCLGYLGPRGTFSEVAAHRYCERKKCELVEYSSLEDILRGVASGMLEEGIVPVENSTEGSVGIVFDLLAGPYDLAVRGELLVPVVHSLLVRPGVALREIEKVLSHPQALAQCRGFLHKELPAAKWQECSSTAAAAVLVAGSKQPWAALAPAAAADVYGLEVLIQEANDCPDNMTRFWVIGREQLPCTAEVCKTSLVFSVCDRPGALYLVLREFALRDINLTRIESRPAKRRLGEYIFFLDFIGSTIDPAIQNLLLSDLKEITTGLKVLGSWGQA</sequence>
<proteinExistence type="predicted"/>
<dbReference type="Gene3D" id="3.30.70.260">
    <property type="match status" value="1"/>
</dbReference>
<dbReference type="PROSITE" id="PS51671">
    <property type="entry name" value="ACT"/>
    <property type="match status" value="1"/>
</dbReference>
<dbReference type="UniPathway" id="UPA00121">
    <property type="reaction ID" value="UER00345"/>
</dbReference>
<evidence type="ECO:0000256" key="5">
    <source>
        <dbReference type="ARBA" id="ARBA00023141"/>
    </source>
</evidence>
<dbReference type="PROSITE" id="PS51171">
    <property type="entry name" value="PREPHENATE_DEHYDR_3"/>
    <property type="match status" value="1"/>
</dbReference>
<dbReference type="PROSITE" id="PS00857">
    <property type="entry name" value="PREPHENATE_DEHYDR_1"/>
    <property type="match status" value="1"/>
</dbReference>
<dbReference type="CDD" id="cd04905">
    <property type="entry name" value="ACT_CM-PDT"/>
    <property type="match status" value="1"/>
</dbReference>
<evidence type="ECO:0000256" key="7">
    <source>
        <dbReference type="ARBA" id="ARBA00023239"/>
    </source>
</evidence>
<dbReference type="Pfam" id="PF01842">
    <property type="entry name" value="ACT"/>
    <property type="match status" value="1"/>
</dbReference>
<evidence type="ECO:0000313" key="13">
    <source>
        <dbReference type="Proteomes" id="UP000046155"/>
    </source>
</evidence>
<dbReference type="PANTHER" id="PTHR21022:SF19">
    <property type="entry name" value="PREPHENATE DEHYDRATASE-RELATED"/>
    <property type="match status" value="1"/>
</dbReference>
<dbReference type="NCBIfam" id="NF008865">
    <property type="entry name" value="PRK11898.1"/>
    <property type="match status" value="1"/>
</dbReference>
<dbReference type="Proteomes" id="UP000046155">
    <property type="component" value="Unassembled WGS sequence"/>
</dbReference>
<keyword evidence="6 9" id="KW-0584">Phenylalanine biosynthesis</keyword>
<dbReference type="EMBL" id="CDRZ01000009">
    <property type="protein sequence ID" value="CEO87475.1"/>
    <property type="molecule type" value="Genomic_DNA"/>
</dbReference>
<dbReference type="InterPro" id="IPR045865">
    <property type="entry name" value="ACT-like_dom_sf"/>
</dbReference>
<feature type="domain" description="ACT" evidence="11">
    <location>
        <begin position="199"/>
        <end position="277"/>
    </location>
</feature>
<dbReference type="SUPFAM" id="SSF55021">
    <property type="entry name" value="ACT-like"/>
    <property type="match status" value="1"/>
</dbReference>